<dbReference type="InterPro" id="IPR028084">
    <property type="entry name" value="FNIP_N_dom"/>
</dbReference>
<feature type="domain" description="Folliculin-interacting protein N-terminal" evidence="2">
    <location>
        <begin position="88"/>
        <end position="230"/>
    </location>
</feature>
<feature type="region of interest" description="Disordered" evidence="1">
    <location>
        <begin position="113"/>
        <end position="188"/>
    </location>
</feature>
<dbReference type="GeneID" id="98179943"/>
<feature type="compositionally biased region" description="Polar residues" evidence="1">
    <location>
        <begin position="722"/>
        <end position="740"/>
    </location>
</feature>
<feature type="compositionally biased region" description="Polar residues" evidence="1">
    <location>
        <begin position="811"/>
        <end position="827"/>
    </location>
</feature>
<evidence type="ECO:0000313" key="4">
    <source>
        <dbReference type="Proteomes" id="UP001628179"/>
    </source>
</evidence>
<dbReference type="PANTHER" id="PTHR21634">
    <property type="entry name" value="RE13835P"/>
    <property type="match status" value="1"/>
</dbReference>
<protein>
    <submittedName>
        <fullName evidence="3">Folliculin-interacting protein N-terminal domain-containing protein</fullName>
    </submittedName>
</protein>
<feature type="compositionally biased region" description="Basic and acidic residues" evidence="1">
    <location>
        <begin position="764"/>
        <end position="785"/>
    </location>
</feature>
<evidence type="ECO:0000256" key="1">
    <source>
        <dbReference type="SAM" id="MobiDB-lite"/>
    </source>
</evidence>
<feature type="compositionally biased region" description="Polar residues" evidence="1">
    <location>
        <begin position="243"/>
        <end position="259"/>
    </location>
</feature>
<feature type="region of interest" description="Disordered" evidence="1">
    <location>
        <begin position="659"/>
        <end position="788"/>
    </location>
</feature>
<feature type="compositionally biased region" description="Low complexity" evidence="1">
    <location>
        <begin position="1109"/>
        <end position="1121"/>
    </location>
</feature>
<proteinExistence type="predicted"/>
<feature type="region of interest" description="Disordered" evidence="1">
    <location>
        <begin position="1177"/>
        <end position="1218"/>
    </location>
</feature>
<feature type="region of interest" description="Disordered" evidence="1">
    <location>
        <begin position="223"/>
        <end position="276"/>
    </location>
</feature>
<feature type="region of interest" description="Disordered" evidence="1">
    <location>
        <begin position="801"/>
        <end position="902"/>
    </location>
</feature>
<reference evidence="3 4" key="1">
    <citation type="submission" date="2024-09" db="EMBL/GenBank/DDBJ databases">
        <title>Itraconazole resistance in Madurella fahalii resulting from another homologue of gene encoding cytochrome P450 14-alpha sterol demethylase (CYP51).</title>
        <authorList>
            <person name="Yoshioka I."/>
            <person name="Fahal A.H."/>
            <person name="Kaneko S."/>
            <person name="Yaguchi T."/>
        </authorList>
    </citation>
    <scope>NUCLEOTIDE SEQUENCE [LARGE SCALE GENOMIC DNA]</scope>
    <source>
        <strain evidence="3 4">IFM 68171</strain>
    </source>
</reference>
<feature type="region of interest" description="Disordered" evidence="1">
    <location>
        <begin position="1108"/>
        <end position="1155"/>
    </location>
</feature>
<dbReference type="RefSeq" id="XP_070920721.1">
    <property type="nucleotide sequence ID" value="XM_071064620.1"/>
</dbReference>
<dbReference type="Pfam" id="PF14636">
    <property type="entry name" value="FNIP_N"/>
    <property type="match status" value="1"/>
</dbReference>
<name>A0ABQ0GMK6_9PEZI</name>
<sequence>MLGKLFNLGAGSGAGPLPSAQTQSHKPISLESVQEDIHTRNLLFPDPQDLYEHRLNQLYPLSSGSSTPINFPTNAFDYNGDIELDVRDVRIIIMQDALSSVAASLLYDSQPPPPIPTASVDRPSATAGSYSVQEPRRTPASPRKPSVSYVQRPIVIQPGSPKARQGAFDRRPSVHSRNQGHAESESQRAWREYREELATFSSCIFGNSELMAYKGTSTKVHVVPSDTRPSEGSSTLGDGRSSVGRSSMRASRLSQSFSLENPPAFTTPPTPGGASRLQDRKKVLITRLFPVNLPLDEDVASHGPFSEENTGYPFPHTVDDIKIKRKQPKPKRTPMYAVALIISLPPSPSHPTPAATLRSTFRGSSSYTEQDSFPSSFSSTRRSGWTLVGQGGFGPDAFDTGFGTDVEDQIDAITQHWDIIMRTLSHLQSTVAATLLTMLRQADLASPDPLPTLSIQMGRGSSISARRSEDGPPVKTPKANTKHITLLPNCLLDNRHIGAEVDASKTRIVAGIRASRVATGQNRWPIWREEARWVAKWAGGREQGFFFFNLLTGFLATHTDWLQALSPPSYRRRHFFQQKSKVEEDSLVPARTVIVSDNKIAARRLVFLLAAFLPASQQLPAIRAHRPSTPASLGTLSQSPPSFVVPILKEESLRRKINRRTGSRMPSHSRNLSLQSHNARASAVPPPLAHLSMEGRHERRASDATSIKTSHLPIRGSDAITRKSSAATTATITPETSVPHFSTAHRAEVFSQGRPSSSTSVAADDLKRLTKEDSTGSHASGERRQSSRWSVISGFWSVRRRDSTAKAPGQSDGQNGDPSSPTKSRQPPATLPSKTESDTETPGSSAVEQPGDTRNSPAAESRDATPPPRTSADTLGLSEQPPIVRKAQRIPDPSGAFESPVKTSINMDDGVIDVDVPLPDFITSFESAVSSPSSSGYLSAPGFGTGLDAFEQSYRFSADGDAPLNVAGWLQQYHPDFVLQALPAQHDIIEQVKASMQVSPSPTTLPVTQPVGDATERWVDVCSTIVADTATFTITRIRYRRLVRLKPGAGNLGPATPSHTYSPAPLTPAGHPLYEVQLKEEFIEEPIVCFDDVLVEAVERVIAAGGTETVSKVSSANSSRSTSKRRERSNSMSINAEARPSRVQNDQGLTVEPQEVPRSKCKTVLLSALEDIIHDVIGEREQEQEQEQERSRGQGREGYRRERAAAASAAREKESPLREAVRSWIESVDLGD</sequence>
<evidence type="ECO:0000313" key="3">
    <source>
        <dbReference type="EMBL" id="GAB1318991.1"/>
    </source>
</evidence>
<feature type="compositionally biased region" description="Polar residues" evidence="1">
    <location>
        <begin position="664"/>
        <end position="679"/>
    </location>
</feature>
<dbReference type="Proteomes" id="UP001628179">
    <property type="component" value="Unassembled WGS sequence"/>
</dbReference>
<comment type="caution">
    <text evidence="3">The sequence shown here is derived from an EMBL/GenBank/DDBJ whole genome shotgun (WGS) entry which is preliminary data.</text>
</comment>
<accession>A0ABQ0GMK6</accession>
<gene>
    <name evidence="3" type="ORF">MFIFM68171_09201</name>
</gene>
<keyword evidence="4" id="KW-1185">Reference proteome</keyword>
<evidence type="ECO:0000259" key="2">
    <source>
        <dbReference type="Pfam" id="PF14636"/>
    </source>
</evidence>
<feature type="compositionally biased region" description="Polar residues" evidence="1">
    <location>
        <begin position="840"/>
        <end position="858"/>
    </location>
</feature>
<feature type="compositionally biased region" description="Basic and acidic residues" evidence="1">
    <location>
        <begin position="693"/>
        <end position="702"/>
    </location>
</feature>
<dbReference type="EMBL" id="BAAFSV010000005">
    <property type="protein sequence ID" value="GAB1318991.1"/>
    <property type="molecule type" value="Genomic_DNA"/>
</dbReference>
<organism evidence="3 4">
    <name type="scientific">Madurella fahalii</name>
    <dbReference type="NCBI Taxonomy" id="1157608"/>
    <lineage>
        <taxon>Eukaryota</taxon>
        <taxon>Fungi</taxon>
        <taxon>Dikarya</taxon>
        <taxon>Ascomycota</taxon>
        <taxon>Pezizomycotina</taxon>
        <taxon>Sordariomycetes</taxon>
        <taxon>Sordariomycetidae</taxon>
        <taxon>Sordariales</taxon>
        <taxon>Sordariales incertae sedis</taxon>
        <taxon>Madurella</taxon>
    </lineage>
</organism>
<dbReference type="PANTHER" id="PTHR21634:SF9">
    <property type="entry name" value="RE13835P"/>
    <property type="match status" value="1"/>
</dbReference>